<keyword evidence="8" id="KW-0479">Metal-binding</keyword>
<evidence type="ECO:0000256" key="8">
    <source>
        <dbReference type="ARBA" id="ARBA00022723"/>
    </source>
</evidence>
<dbReference type="SUPFAM" id="SSF63737">
    <property type="entry name" value="Leukotriene A4 hydrolase N-terminal domain"/>
    <property type="match status" value="1"/>
</dbReference>
<reference evidence="17" key="1">
    <citation type="journal article" date="2014" name="Int. J. Syst. Evol. Microbiol.">
        <title>Complete genome sequence of Corynebacterium casei LMG S-19264T (=DSM 44701T), isolated from a smear-ripened cheese.</title>
        <authorList>
            <consortium name="US DOE Joint Genome Institute (JGI-PGF)"/>
            <person name="Walter F."/>
            <person name="Albersmeier A."/>
            <person name="Kalinowski J."/>
            <person name="Ruckert C."/>
        </authorList>
    </citation>
    <scope>NUCLEOTIDE SEQUENCE</scope>
    <source>
        <strain evidence="17">CGMCC 4.7201</strain>
    </source>
</reference>
<gene>
    <name evidence="17" type="ORF">GCM10012280_04090</name>
</gene>
<dbReference type="SUPFAM" id="SSF55486">
    <property type="entry name" value="Metalloproteases ('zincins'), catalytic domain"/>
    <property type="match status" value="1"/>
</dbReference>
<dbReference type="Pfam" id="PF17900">
    <property type="entry name" value="Peptidase_M1_N"/>
    <property type="match status" value="1"/>
</dbReference>
<dbReference type="GO" id="GO:0005737">
    <property type="term" value="C:cytoplasm"/>
    <property type="evidence" value="ECO:0007669"/>
    <property type="project" value="TreeGrafter"/>
</dbReference>
<dbReference type="GO" id="GO:0016285">
    <property type="term" value="F:alanyl aminopeptidase activity"/>
    <property type="evidence" value="ECO:0007669"/>
    <property type="project" value="UniProtKB-EC"/>
</dbReference>
<evidence type="ECO:0000256" key="10">
    <source>
        <dbReference type="ARBA" id="ARBA00022833"/>
    </source>
</evidence>
<evidence type="ECO:0000256" key="4">
    <source>
        <dbReference type="ARBA" id="ARBA00012564"/>
    </source>
</evidence>
<dbReference type="Proteomes" id="UP000641932">
    <property type="component" value="Unassembled WGS sequence"/>
</dbReference>
<dbReference type="EC" id="3.4.11.2" evidence="4"/>
<comment type="catalytic activity">
    <reaction evidence="1">
        <text>Release of an N-terminal amino acid, Xaa-|-Yaa- from a peptide, amide or arylamide. Xaa is preferably Ala, but may be most amino acids including Pro (slow action). When a terminal hydrophobic residue is followed by a prolyl residue, the two may be released as an intact Xaa-Pro dipeptide.</text>
        <dbReference type="EC" id="3.4.11.2"/>
    </reaction>
</comment>
<dbReference type="InterPro" id="IPR014782">
    <property type="entry name" value="Peptidase_M1_dom"/>
</dbReference>
<dbReference type="FunFam" id="2.60.40.1730:FF:000010">
    <property type="entry name" value="Putative aminopeptidase N"/>
    <property type="match status" value="1"/>
</dbReference>
<dbReference type="Gene3D" id="1.10.390.10">
    <property type="entry name" value="Neutral Protease Domain 2"/>
    <property type="match status" value="1"/>
</dbReference>
<dbReference type="PANTHER" id="PTHR11533">
    <property type="entry name" value="PROTEASE M1 ZINC METALLOPROTEASE"/>
    <property type="match status" value="1"/>
</dbReference>
<keyword evidence="18" id="KW-1185">Reference proteome</keyword>
<protein>
    <recommendedName>
        <fullName evidence="5">Aminopeptidase N</fullName>
        <ecNumber evidence="4">3.4.11.2</ecNumber>
    </recommendedName>
    <alternativeName>
        <fullName evidence="12">Alanine aminopeptidase</fullName>
    </alternativeName>
    <alternativeName>
        <fullName evidence="13">Lysyl aminopeptidase</fullName>
    </alternativeName>
</protein>
<dbReference type="CDD" id="cd09602">
    <property type="entry name" value="M1_APN"/>
    <property type="match status" value="1"/>
</dbReference>
<evidence type="ECO:0000256" key="3">
    <source>
        <dbReference type="ARBA" id="ARBA00010136"/>
    </source>
</evidence>
<keyword evidence="11" id="KW-0482">Metalloprotease</keyword>
<feature type="domain" description="Peptidase M1 membrane alanine aminopeptidase" evidence="14">
    <location>
        <begin position="248"/>
        <end position="459"/>
    </location>
</feature>
<evidence type="ECO:0000256" key="11">
    <source>
        <dbReference type="ARBA" id="ARBA00023049"/>
    </source>
</evidence>
<dbReference type="InterPro" id="IPR050344">
    <property type="entry name" value="Peptidase_M1_aminopeptidases"/>
</dbReference>
<feature type="domain" description="Aminopeptidase N-like N-terminal" evidence="16">
    <location>
        <begin position="126"/>
        <end position="199"/>
    </location>
</feature>
<dbReference type="InterPro" id="IPR024571">
    <property type="entry name" value="ERAP1-like_C_dom"/>
</dbReference>
<reference evidence="17" key="2">
    <citation type="submission" date="2020-09" db="EMBL/GenBank/DDBJ databases">
        <authorList>
            <person name="Sun Q."/>
            <person name="Zhou Y."/>
        </authorList>
    </citation>
    <scope>NUCLEOTIDE SEQUENCE</scope>
    <source>
        <strain evidence="17">CGMCC 4.7201</strain>
    </source>
</reference>
<dbReference type="Pfam" id="PF11838">
    <property type="entry name" value="ERAP1_C"/>
    <property type="match status" value="1"/>
</dbReference>
<dbReference type="PANTHER" id="PTHR11533:SF174">
    <property type="entry name" value="PUROMYCIN-SENSITIVE AMINOPEPTIDASE-RELATED"/>
    <property type="match status" value="1"/>
</dbReference>
<evidence type="ECO:0000256" key="12">
    <source>
        <dbReference type="ARBA" id="ARBA00029811"/>
    </source>
</evidence>
<evidence type="ECO:0000259" key="14">
    <source>
        <dbReference type="Pfam" id="PF01433"/>
    </source>
</evidence>
<dbReference type="GO" id="GO:0042277">
    <property type="term" value="F:peptide binding"/>
    <property type="evidence" value="ECO:0007669"/>
    <property type="project" value="TreeGrafter"/>
</dbReference>
<dbReference type="GO" id="GO:0016020">
    <property type="term" value="C:membrane"/>
    <property type="evidence" value="ECO:0007669"/>
    <property type="project" value="TreeGrafter"/>
</dbReference>
<comment type="cofactor">
    <cofactor evidence="2">
        <name>Zn(2+)</name>
        <dbReference type="ChEBI" id="CHEBI:29105"/>
    </cofactor>
</comment>
<evidence type="ECO:0000256" key="5">
    <source>
        <dbReference type="ARBA" id="ARBA00015611"/>
    </source>
</evidence>
<dbReference type="GO" id="GO:0008270">
    <property type="term" value="F:zinc ion binding"/>
    <property type="evidence" value="ECO:0007669"/>
    <property type="project" value="InterPro"/>
</dbReference>
<dbReference type="InterPro" id="IPR042097">
    <property type="entry name" value="Aminopeptidase_N-like_N_sf"/>
</dbReference>
<keyword evidence="7" id="KW-0645">Protease</keyword>
<evidence type="ECO:0000256" key="7">
    <source>
        <dbReference type="ARBA" id="ARBA00022670"/>
    </source>
</evidence>
<evidence type="ECO:0000256" key="9">
    <source>
        <dbReference type="ARBA" id="ARBA00022801"/>
    </source>
</evidence>
<comment type="caution">
    <text evidence="17">The sequence shown here is derived from an EMBL/GenBank/DDBJ whole genome shotgun (WGS) entry which is preliminary data.</text>
</comment>
<evidence type="ECO:0000313" key="17">
    <source>
        <dbReference type="EMBL" id="GGO80956.1"/>
    </source>
</evidence>
<keyword evidence="6 17" id="KW-0031">Aminopeptidase</keyword>
<dbReference type="GO" id="GO:0005615">
    <property type="term" value="C:extracellular space"/>
    <property type="evidence" value="ECO:0007669"/>
    <property type="project" value="TreeGrafter"/>
</dbReference>
<dbReference type="GO" id="GO:0043171">
    <property type="term" value="P:peptide catabolic process"/>
    <property type="evidence" value="ECO:0007669"/>
    <property type="project" value="TreeGrafter"/>
</dbReference>
<organism evidence="17 18">
    <name type="scientific">Wenjunlia tyrosinilytica</name>
    <dbReference type="NCBI Taxonomy" id="1544741"/>
    <lineage>
        <taxon>Bacteria</taxon>
        <taxon>Bacillati</taxon>
        <taxon>Actinomycetota</taxon>
        <taxon>Actinomycetes</taxon>
        <taxon>Kitasatosporales</taxon>
        <taxon>Streptomycetaceae</taxon>
        <taxon>Wenjunlia</taxon>
    </lineage>
</organism>
<name>A0A917ZDT2_9ACTN</name>
<accession>A0A917ZDT2</accession>
<dbReference type="RefSeq" id="WP_189129670.1">
    <property type="nucleotide sequence ID" value="NZ_BMMS01000001.1"/>
</dbReference>
<dbReference type="InterPro" id="IPR027268">
    <property type="entry name" value="Peptidase_M4/M1_CTD_sf"/>
</dbReference>
<dbReference type="InterPro" id="IPR001930">
    <property type="entry name" value="Peptidase_M1"/>
</dbReference>
<sequence>MPGQNLTIDEARERARLLDVEAYDVALDLRSAARPEPDGSTGTFRSVTTIRFRCSQPGASTHADLLAPAVHAVTLNGRALDPAEVFDGSRIAIDGLAESNELVVDASCAYSRTGEGLHRFHDPVDDETYLYTQYEPADARRVFANFEQPDLKAPFTFTVTAPSHWTVLSNEAATGEPEDVGEDAAVRRFAPTKPISTYLTAIVAGPYHYVRDSYARALPDGSRLEIPLGALCRASLAEHFDADDIFTVTKQGLDFFHDNFDYPYPFGKYDQAFVPEYNIGAMENPGCVTFREEFVFRGKVTDASYEGRAGVVLHEMAHMWFGDLVTMRWWDDLWLKESFADFMGALATVESTRFKDAWITFANRRKAWAYRQDQLPTTHPITADIRDLEDAKLNFDGITYAKGASVLKQLVAYVGRDAFLEGARRYFKRHAYGNTTLQDLLSVLEETSGRDMSTWSRAWLQTAGANALTPQVLLDSSGRVTEVAVLQEATASHPELRPHRVAVGLYRRGTDGSITRTGRAETDVARPRTVVADLAGAERPDLVLVNDEDLTYCKMRFDEASLETLRSHLGDIADPMARALCWSALWNLTRDALVPARDYIGMVLRFAGRESDIGVLQTLHQQAQTALNHYADPDWRVEGGRQLAAGAVHELRMSEPGSGHQLAWARFFAAVAGSESDLRLLNGLLDGSAKIDGLEVDQELRWTFREALASRGVADEAAIEAELARDDTASGRRHQARCLAARPSAEVKAQAWRSVVESDELPNALVEAVISGFNQPGQRELLAPYAREYFAVIERIWSTRTIEIAMRVVSGLFPSLQISPSTLELADAWLAQAPPVPSLRRLVLEARDDLARALRAQQCDHPVG</sequence>
<evidence type="ECO:0000256" key="6">
    <source>
        <dbReference type="ARBA" id="ARBA00022438"/>
    </source>
</evidence>
<evidence type="ECO:0000256" key="1">
    <source>
        <dbReference type="ARBA" id="ARBA00000098"/>
    </source>
</evidence>
<dbReference type="FunFam" id="1.10.390.10:FF:000004">
    <property type="entry name" value="Aminopeptidase N"/>
    <property type="match status" value="1"/>
</dbReference>
<evidence type="ECO:0000256" key="2">
    <source>
        <dbReference type="ARBA" id="ARBA00001947"/>
    </source>
</evidence>
<keyword evidence="10" id="KW-0862">Zinc</keyword>
<dbReference type="Pfam" id="PF01433">
    <property type="entry name" value="Peptidase_M1"/>
    <property type="match status" value="1"/>
</dbReference>
<dbReference type="PRINTS" id="PR00756">
    <property type="entry name" value="ALADIPTASE"/>
</dbReference>
<evidence type="ECO:0000259" key="16">
    <source>
        <dbReference type="Pfam" id="PF17900"/>
    </source>
</evidence>
<dbReference type="NCBIfam" id="TIGR02412">
    <property type="entry name" value="pepN_strep_liv"/>
    <property type="match status" value="1"/>
</dbReference>
<keyword evidence="9" id="KW-0378">Hydrolase</keyword>
<dbReference type="InterPro" id="IPR045357">
    <property type="entry name" value="Aminopeptidase_N-like_N"/>
</dbReference>
<evidence type="ECO:0000259" key="15">
    <source>
        <dbReference type="Pfam" id="PF11838"/>
    </source>
</evidence>
<evidence type="ECO:0000256" key="13">
    <source>
        <dbReference type="ARBA" id="ARBA00031533"/>
    </source>
</evidence>
<proteinExistence type="inferred from homology"/>
<evidence type="ECO:0000313" key="18">
    <source>
        <dbReference type="Proteomes" id="UP000641932"/>
    </source>
</evidence>
<feature type="domain" description="ERAP1-like C-terminal" evidence="15">
    <location>
        <begin position="542"/>
        <end position="851"/>
    </location>
</feature>
<dbReference type="AlphaFoldDB" id="A0A917ZDT2"/>
<comment type="similarity">
    <text evidence="3">Belongs to the peptidase M1 family.</text>
</comment>
<dbReference type="Gene3D" id="2.60.40.1730">
    <property type="entry name" value="tricorn interacting facor f3 domain"/>
    <property type="match status" value="1"/>
</dbReference>
<dbReference type="GO" id="GO:0070006">
    <property type="term" value="F:metalloaminopeptidase activity"/>
    <property type="evidence" value="ECO:0007669"/>
    <property type="project" value="TreeGrafter"/>
</dbReference>
<dbReference type="GO" id="GO:0006508">
    <property type="term" value="P:proteolysis"/>
    <property type="evidence" value="ECO:0007669"/>
    <property type="project" value="UniProtKB-KW"/>
</dbReference>
<dbReference type="EMBL" id="BMMS01000001">
    <property type="protein sequence ID" value="GGO80956.1"/>
    <property type="molecule type" value="Genomic_DNA"/>
</dbReference>
<dbReference type="InterPro" id="IPR012778">
    <property type="entry name" value="Pept_M1_aminopeptidase"/>
</dbReference>